<accession>Q81X90</accession>
<accession>Q6KKE5</accession>
<keyword evidence="2" id="KW-1185">Reference proteome</keyword>
<dbReference type="Proteomes" id="UP000000594">
    <property type="component" value="Chromosome"/>
</dbReference>
<proteinExistence type="predicted"/>
<evidence type="ECO:0008006" key="3">
    <source>
        <dbReference type="Google" id="ProtNLM"/>
    </source>
</evidence>
<name>A0A348AC10_BACAN</name>
<evidence type="ECO:0000313" key="1">
    <source>
        <dbReference type="EMBL" id="AAT34485.1"/>
    </source>
</evidence>
<protein>
    <recommendedName>
        <fullName evidence="3">DUF5659 domain-containing protein</fullName>
    </recommendedName>
</protein>
<dbReference type="PATRIC" id="fig|1392.232.peg.659"/>
<accession>E9QZY5</accession>
<reference evidence="1 2" key="1">
    <citation type="journal article" date="2009" name="J. Bacteriol.">
        <title>The complete genome sequence of Bacillus anthracis Ames 'Ancestor'.</title>
        <authorList>
            <person name="Ravel J."/>
            <person name="Jiang L."/>
            <person name="Stanley S.T."/>
            <person name="Wilson M.R."/>
            <person name="Decker R.S."/>
            <person name="Read T.D."/>
            <person name="Worsham P."/>
            <person name="Keim P.S."/>
            <person name="Salzberg S.L."/>
            <person name="Fraser-Liggett C.M."/>
            <person name="Rasko D.A."/>
        </authorList>
    </citation>
    <scope>NUCLEOTIDE SEQUENCE [LARGE SCALE GENOMIC DNA]</scope>
    <source>
        <strain evidence="2">Ames ancestor</strain>
    </source>
</reference>
<dbReference type="AlphaFoldDB" id="A0A348AC10"/>
<dbReference type="KEGG" id="bar:GBAA_5352"/>
<evidence type="ECO:0000313" key="2">
    <source>
        <dbReference type="Proteomes" id="UP000000594"/>
    </source>
</evidence>
<accession>A0A348AC10</accession>
<sequence>MGDKKRIFKVKVVNFLLKHGAELLEVRTGEVENDPKACTFLFANDDKLSGALIALKEYNKAKRLTLK</sequence>
<organism evidence="1 2">
    <name type="scientific">Bacillus anthracis</name>
    <name type="common">anthrax bacterium</name>
    <dbReference type="NCBI Taxonomy" id="1392"/>
    <lineage>
        <taxon>Bacteria</taxon>
        <taxon>Bacillati</taxon>
        <taxon>Bacillota</taxon>
        <taxon>Bacilli</taxon>
        <taxon>Bacillales</taxon>
        <taxon>Bacillaceae</taxon>
        <taxon>Bacillus</taxon>
        <taxon>Bacillus cereus group</taxon>
    </lineage>
</organism>
<dbReference type="GeneID" id="45024955"/>
<gene>
    <name evidence="1" type="ordered locus">GBAA_5352</name>
</gene>
<dbReference type="RefSeq" id="WP_000502531.1">
    <property type="nucleotide sequence ID" value="NZ_AP014833.1"/>
</dbReference>
<dbReference type="EMBL" id="AE017334">
    <property type="protein sequence ID" value="AAT34485.1"/>
    <property type="molecule type" value="Genomic_DNA"/>
</dbReference>